<evidence type="ECO:0000313" key="2">
    <source>
        <dbReference type="Proteomes" id="UP000499080"/>
    </source>
</evidence>
<proteinExistence type="predicted"/>
<keyword evidence="2" id="KW-1185">Reference proteome</keyword>
<accession>A0A4Y2VGR7</accession>
<comment type="caution">
    <text evidence="1">The sequence shown here is derived from an EMBL/GenBank/DDBJ whole genome shotgun (WGS) entry which is preliminary data.</text>
</comment>
<gene>
    <name evidence="1" type="ORF">AVEN_126387_1</name>
</gene>
<name>A0A4Y2VGR7_ARAVE</name>
<dbReference type="AlphaFoldDB" id="A0A4Y2VGR7"/>
<dbReference type="EMBL" id="BGPR01047444">
    <property type="protein sequence ID" value="GBO24475.1"/>
    <property type="molecule type" value="Genomic_DNA"/>
</dbReference>
<dbReference type="Proteomes" id="UP000499080">
    <property type="component" value="Unassembled WGS sequence"/>
</dbReference>
<evidence type="ECO:0000313" key="1">
    <source>
        <dbReference type="EMBL" id="GBO24475.1"/>
    </source>
</evidence>
<organism evidence="1 2">
    <name type="scientific">Araneus ventricosus</name>
    <name type="common">Orbweaver spider</name>
    <name type="synonym">Epeira ventricosa</name>
    <dbReference type="NCBI Taxonomy" id="182803"/>
    <lineage>
        <taxon>Eukaryota</taxon>
        <taxon>Metazoa</taxon>
        <taxon>Ecdysozoa</taxon>
        <taxon>Arthropoda</taxon>
        <taxon>Chelicerata</taxon>
        <taxon>Arachnida</taxon>
        <taxon>Araneae</taxon>
        <taxon>Araneomorphae</taxon>
        <taxon>Entelegynae</taxon>
        <taxon>Araneoidea</taxon>
        <taxon>Araneidae</taxon>
        <taxon>Araneus</taxon>
    </lineage>
</organism>
<sequence length="103" mass="11645">MIRVEISPLSNDLVLVILTSRFEGTRGMFRDGSRTFDLRSDDKDDTSAVINSPTLGTTPAARRSAITHDVACNRPHTCKYSKYIPDSKERLSKRFWKPCLQQG</sequence>
<protein>
    <submittedName>
        <fullName evidence="1">Uncharacterized protein</fullName>
    </submittedName>
</protein>
<reference evidence="1 2" key="1">
    <citation type="journal article" date="2019" name="Sci. Rep.">
        <title>Orb-weaving spider Araneus ventricosus genome elucidates the spidroin gene catalogue.</title>
        <authorList>
            <person name="Kono N."/>
            <person name="Nakamura H."/>
            <person name="Ohtoshi R."/>
            <person name="Moran D.A.P."/>
            <person name="Shinohara A."/>
            <person name="Yoshida Y."/>
            <person name="Fujiwara M."/>
            <person name="Mori M."/>
            <person name="Tomita M."/>
            <person name="Arakawa K."/>
        </authorList>
    </citation>
    <scope>NUCLEOTIDE SEQUENCE [LARGE SCALE GENOMIC DNA]</scope>
</reference>